<dbReference type="PANTHER" id="PTHR45138:SF24">
    <property type="entry name" value="DIGUANYLATE CYCLASE DGCC-RELATED"/>
    <property type="match status" value="1"/>
</dbReference>
<dbReference type="CDD" id="cd01949">
    <property type="entry name" value="GGDEF"/>
    <property type="match status" value="1"/>
</dbReference>
<evidence type="ECO:0000313" key="5">
    <source>
        <dbReference type="Proteomes" id="UP000245469"/>
    </source>
</evidence>
<dbReference type="SUPFAM" id="SSF55073">
    <property type="entry name" value="Nucleotide cyclase"/>
    <property type="match status" value="1"/>
</dbReference>
<dbReference type="Pfam" id="PF00990">
    <property type="entry name" value="GGDEF"/>
    <property type="match status" value="1"/>
</dbReference>
<reference evidence="4 5" key="1">
    <citation type="submission" date="2018-03" db="EMBL/GenBank/DDBJ databases">
        <title>Genomic Encyclopedia of Archaeal and Bacterial Type Strains, Phase II (KMG-II): from individual species to whole genera.</title>
        <authorList>
            <person name="Goeker M."/>
        </authorList>
    </citation>
    <scope>NUCLEOTIDE SEQUENCE [LARGE SCALE GENOMIC DNA]</scope>
    <source>
        <strain evidence="4 5">DSM 44889</strain>
    </source>
</reference>
<dbReference type="OrthoDB" id="23692at2"/>
<organism evidence="4 5">
    <name type="scientific">Quadrisphaera granulorum</name>
    <dbReference type="NCBI Taxonomy" id="317664"/>
    <lineage>
        <taxon>Bacteria</taxon>
        <taxon>Bacillati</taxon>
        <taxon>Actinomycetota</taxon>
        <taxon>Actinomycetes</taxon>
        <taxon>Kineosporiales</taxon>
        <taxon>Kineosporiaceae</taxon>
        <taxon>Quadrisphaera</taxon>
    </lineage>
</organism>
<accession>A0A316B1D1</accession>
<keyword evidence="5" id="KW-1185">Reference proteome</keyword>
<dbReference type="AlphaFoldDB" id="A0A316B1D1"/>
<feature type="transmembrane region" description="Helical" evidence="2">
    <location>
        <begin position="150"/>
        <end position="171"/>
    </location>
</feature>
<feature type="transmembrane region" description="Helical" evidence="2">
    <location>
        <begin position="178"/>
        <end position="201"/>
    </location>
</feature>
<protein>
    <submittedName>
        <fullName evidence="4">Diguanylate cyclase (GGDEF)-like protein</fullName>
    </submittedName>
</protein>
<dbReference type="GO" id="GO:1902201">
    <property type="term" value="P:negative regulation of bacterial-type flagellum-dependent cell motility"/>
    <property type="evidence" value="ECO:0007669"/>
    <property type="project" value="TreeGrafter"/>
</dbReference>
<dbReference type="InterPro" id="IPR000160">
    <property type="entry name" value="GGDEF_dom"/>
</dbReference>
<dbReference type="PROSITE" id="PS50887">
    <property type="entry name" value="GGDEF"/>
    <property type="match status" value="1"/>
</dbReference>
<dbReference type="InterPro" id="IPR043128">
    <property type="entry name" value="Rev_trsase/Diguanyl_cyclase"/>
</dbReference>
<feature type="transmembrane region" description="Helical" evidence="2">
    <location>
        <begin position="248"/>
        <end position="270"/>
    </location>
</feature>
<feature type="transmembrane region" description="Helical" evidence="2">
    <location>
        <begin position="34"/>
        <end position="51"/>
    </location>
</feature>
<keyword evidence="2" id="KW-0812">Transmembrane</keyword>
<evidence type="ECO:0000313" key="4">
    <source>
        <dbReference type="EMBL" id="PWJ56337.1"/>
    </source>
</evidence>
<evidence type="ECO:0000256" key="2">
    <source>
        <dbReference type="SAM" id="Phobius"/>
    </source>
</evidence>
<feature type="transmembrane region" description="Helical" evidence="2">
    <location>
        <begin position="58"/>
        <end position="78"/>
    </location>
</feature>
<sequence length="484" mass="49801">MKQHLTSRTIEVTAATTCAIAVGAAPLLPVGPVLGVVIAILPLLVLLVLAVRHRLWWVAAAAALLTCSNAIFHVLWWQHGAPVLPSLSDVFSVLGYLALARAAWVAAGPAGREASFDALLVVLGPAVVIVAAIAPPVVTNGPSLAGALTIAYPVLDLVMLLAVVRAVLVGALSRGQAVALQAGSALLLFANAGYVALLAWAPHAMTHWMAAPFGLAWALTAVAVALDGSGGRPARPVPARRRRVRSRVVLVLLPASACLPSAALVAQGLAGWDVDWRVLGTGAMLTAVLSTVRLHGALRTAAEQAAELERLAHVDELTGLPNRRACTAALEELAVTGTGSVALALLDLDRFKCVNDAQGHAAGDALLRDAAHAWLAALPGTADLYRWGGEEFVVLLRGASPEVARAVLEDVRLATPTPHTVSGGLVGQRPGEDSASALVRADALLYRAKEGGRNRICDDATERPADATTAGAPGPDAPAVVAGR</sequence>
<feature type="transmembrane region" description="Helical" evidence="2">
    <location>
        <begin position="90"/>
        <end position="107"/>
    </location>
</feature>
<feature type="compositionally biased region" description="Low complexity" evidence="1">
    <location>
        <begin position="466"/>
        <end position="484"/>
    </location>
</feature>
<proteinExistence type="predicted"/>
<dbReference type="RefSeq" id="WP_109772508.1">
    <property type="nucleotide sequence ID" value="NZ_QGDQ01000001.1"/>
</dbReference>
<name>A0A316B1D1_9ACTN</name>
<dbReference type="InterPro" id="IPR029787">
    <property type="entry name" value="Nucleotide_cyclase"/>
</dbReference>
<feature type="domain" description="GGDEF" evidence="3">
    <location>
        <begin position="339"/>
        <end position="461"/>
    </location>
</feature>
<dbReference type="Proteomes" id="UP000245469">
    <property type="component" value="Unassembled WGS sequence"/>
</dbReference>
<dbReference type="GO" id="GO:0005886">
    <property type="term" value="C:plasma membrane"/>
    <property type="evidence" value="ECO:0007669"/>
    <property type="project" value="TreeGrafter"/>
</dbReference>
<feature type="transmembrane region" description="Helical" evidence="2">
    <location>
        <begin position="119"/>
        <end position="138"/>
    </location>
</feature>
<keyword evidence="2" id="KW-0472">Membrane</keyword>
<feature type="compositionally biased region" description="Basic and acidic residues" evidence="1">
    <location>
        <begin position="456"/>
        <end position="465"/>
    </location>
</feature>
<comment type="caution">
    <text evidence="4">The sequence shown here is derived from an EMBL/GenBank/DDBJ whole genome shotgun (WGS) entry which is preliminary data.</text>
</comment>
<keyword evidence="2" id="KW-1133">Transmembrane helix</keyword>
<dbReference type="NCBIfam" id="TIGR00254">
    <property type="entry name" value="GGDEF"/>
    <property type="match status" value="1"/>
</dbReference>
<feature type="transmembrane region" description="Helical" evidence="2">
    <location>
        <begin position="207"/>
        <end position="227"/>
    </location>
</feature>
<dbReference type="PANTHER" id="PTHR45138">
    <property type="entry name" value="REGULATORY COMPONENTS OF SENSORY TRANSDUCTION SYSTEM"/>
    <property type="match status" value="1"/>
</dbReference>
<evidence type="ECO:0000259" key="3">
    <source>
        <dbReference type="PROSITE" id="PS50887"/>
    </source>
</evidence>
<dbReference type="EMBL" id="QGDQ01000001">
    <property type="protein sequence ID" value="PWJ56337.1"/>
    <property type="molecule type" value="Genomic_DNA"/>
</dbReference>
<dbReference type="InterPro" id="IPR050469">
    <property type="entry name" value="Diguanylate_Cyclase"/>
</dbReference>
<gene>
    <name evidence="4" type="ORF">BXY45_101313</name>
</gene>
<evidence type="ECO:0000256" key="1">
    <source>
        <dbReference type="SAM" id="MobiDB-lite"/>
    </source>
</evidence>
<feature type="region of interest" description="Disordered" evidence="1">
    <location>
        <begin position="456"/>
        <end position="484"/>
    </location>
</feature>
<dbReference type="SMART" id="SM00267">
    <property type="entry name" value="GGDEF"/>
    <property type="match status" value="1"/>
</dbReference>
<dbReference type="GO" id="GO:0052621">
    <property type="term" value="F:diguanylate cyclase activity"/>
    <property type="evidence" value="ECO:0007669"/>
    <property type="project" value="TreeGrafter"/>
</dbReference>
<dbReference type="GO" id="GO:0043709">
    <property type="term" value="P:cell adhesion involved in single-species biofilm formation"/>
    <property type="evidence" value="ECO:0007669"/>
    <property type="project" value="TreeGrafter"/>
</dbReference>
<dbReference type="Gene3D" id="3.30.70.270">
    <property type="match status" value="1"/>
</dbReference>